<reference evidence="5 6" key="1">
    <citation type="submission" date="2019-06" db="EMBL/GenBank/DDBJ databases">
        <title>Whole genome shotgun sequence of Zoogloea ramigera NBRC 15342.</title>
        <authorList>
            <person name="Hosoyama A."/>
            <person name="Uohara A."/>
            <person name="Ohji S."/>
            <person name="Ichikawa N."/>
        </authorList>
    </citation>
    <scope>NUCLEOTIDE SEQUENCE [LARGE SCALE GENOMIC DNA]</scope>
    <source>
        <strain evidence="5 6">NBRC 15342</strain>
    </source>
</reference>
<gene>
    <name evidence="5" type="ORF">ZRA01_23080</name>
</gene>
<evidence type="ECO:0000256" key="3">
    <source>
        <dbReference type="ARBA" id="ARBA00022801"/>
    </source>
</evidence>
<dbReference type="OrthoDB" id="4319884at2"/>
<dbReference type="GO" id="GO:0016787">
    <property type="term" value="F:hydrolase activity"/>
    <property type="evidence" value="ECO:0007669"/>
    <property type="project" value="UniProtKB-KW"/>
</dbReference>
<organism evidence="5 6">
    <name type="scientific">Zoogloea ramigera</name>
    <dbReference type="NCBI Taxonomy" id="350"/>
    <lineage>
        <taxon>Bacteria</taxon>
        <taxon>Pseudomonadati</taxon>
        <taxon>Pseudomonadota</taxon>
        <taxon>Betaproteobacteria</taxon>
        <taxon>Rhodocyclales</taxon>
        <taxon>Zoogloeaceae</taxon>
        <taxon>Zoogloea</taxon>
    </lineage>
</organism>
<keyword evidence="4" id="KW-0342">GTP-binding</keyword>
<dbReference type="InterPro" id="IPR027417">
    <property type="entry name" value="P-loop_NTPase"/>
</dbReference>
<name>A0A4Y4CTD8_ZOORA</name>
<evidence type="ECO:0000256" key="1">
    <source>
        <dbReference type="ARBA" id="ARBA00005290"/>
    </source>
</evidence>
<proteinExistence type="inferred from homology"/>
<dbReference type="EMBL" id="BJNV01000038">
    <property type="protein sequence ID" value="GEC96235.1"/>
    <property type="molecule type" value="Genomic_DNA"/>
</dbReference>
<dbReference type="PANTHER" id="PTHR42708:SF1">
    <property type="entry name" value="GLIDING MOTILITY PROTEIN MGLA"/>
    <property type="match status" value="1"/>
</dbReference>
<keyword evidence="2" id="KW-0547">Nucleotide-binding</keyword>
<dbReference type="Pfam" id="PF03029">
    <property type="entry name" value="ATP_bind_1"/>
    <property type="match status" value="1"/>
</dbReference>
<comment type="similarity">
    <text evidence="1">Belongs to the GPN-loop GTPase family.</text>
</comment>
<dbReference type="CDD" id="cd00882">
    <property type="entry name" value="Ras_like_GTPase"/>
    <property type="match status" value="1"/>
</dbReference>
<evidence type="ECO:0000256" key="2">
    <source>
        <dbReference type="ARBA" id="ARBA00022741"/>
    </source>
</evidence>
<evidence type="ECO:0000313" key="6">
    <source>
        <dbReference type="Proteomes" id="UP000318422"/>
    </source>
</evidence>
<dbReference type="GO" id="GO:0005525">
    <property type="term" value="F:GTP binding"/>
    <property type="evidence" value="ECO:0007669"/>
    <property type="project" value="UniProtKB-KW"/>
</dbReference>
<sequence>MRSERARHNKIIFSGTVGAGKSTAIAALSDIPPVATEAVASDETGLIKKTTTVAMDYGVLNLPGGEKVMLYGTPGQERFNFMWEILSEGGIGLVLLINNANPDPLADLQGYLHAFKDFISKTAVTIGVTHMDRAEAPDLDAYRTRLASLGHQPPPAVFRVDARSRDDVAMLVKALLYTLNPGLIDA</sequence>
<comment type="caution">
    <text evidence="5">The sequence shown here is derived from an EMBL/GenBank/DDBJ whole genome shotgun (WGS) entry which is preliminary data.</text>
</comment>
<accession>A0A4Y4CTD8</accession>
<dbReference type="PANTHER" id="PTHR42708">
    <property type="entry name" value="ATP/GTP-BINDING PROTEIN-RELATED"/>
    <property type="match status" value="1"/>
</dbReference>
<dbReference type="InterPro" id="IPR004130">
    <property type="entry name" value="Gpn"/>
</dbReference>
<keyword evidence="6" id="KW-1185">Reference proteome</keyword>
<dbReference type="InterPro" id="IPR052705">
    <property type="entry name" value="Gliding_Motility_GTPase"/>
</dbReference>
<protein>
    <submittedName>
        <fullName evidence="5">GTP-binding protein</fullName>
    </submittedName>
</protein>
<evidence type="ECO:0000256" key="4">
    <source>
        <dbReference type="ARBA" id="ARBA00023134"/>
    </source>
</evidence>
<dbReference type="Gene3D" id="3.40.50.300">
    <property type="entry name" value="P-loop containing nucleotide triphosphate hydrolases"/>
    <property type="match status" value="1"/>
</dbReference>
<dbReference type="SUPFAM" id="SSF52540">
    <property type="entry name" value="P-loop containing nucleoside triphosphate hydrolases"/>
    <property type="match status" value="1"/>
</dbReference>
<keyword evidence="3" id="KW-0378">Hydrolase</keyword>
<dbReference type="AlphaFoldDB" id="A0A4Y4CTD8"/>
<dbReference type="Proteomes" id="UP000318422">
    <property type="component" value="Unassembled WGS sequence"/>
</dbReference>
<dbReference type="RefSeq" id="WP_141352356.1">
    <property type="nucleotide sequence ID" value="NZ_BJNV01000038.1"/>
</dbReference>
<evidence type="ECO:0000313" key="5">
    <source>
        <dbReference type="EMBL" id="GEC96235.1"/>
    </source>
</evidence>